<accession>A0A0F9AJP0</accession>
<reference evidence="1" key="1">
    <citation type="journal article" date="2015" name="Nature">
        <title>Complex archaea that bridge the gap between prokaryotes and eukaryotes.</title>
        <authorList>
            <person name="Spang A."/>
            <person name="Saw J.H."/>
            <person name="Jorgensen S.L."/>
            <person name="Zaremba-Niedzwiedzka K."/>
            <person name="Martijn J."/>
            <person name="Lind A.E."/>
            <person name="van Eijk R."/>
            <person name="Schleper C."/>
            <person name="Guy L."/>
            <person name="Ettema T.J."/>
        </authorList>
    </citation>
    <scope>NUCLEOTIDE SEQUENCE</scope>
</reference>
<evidence type="ECO:0000313" key="1">
    <source>
        <dbReference type="EMBL" id="KKL09799.1"/>
    </source>
</evidence>
<gene>
    <name evidence="1" type="ORF">LCGC14_2562240</name>
</gene>
<feature type="non-terminal residue" evidence="1">
    <location>
        <position position="1"/>
    </location>
</feature>
<protein>
    <submittedName>
        <fullName evidence="1">Uncharacterized protein</fullName>
    </submittedName>
</protein>
<comment type="caution">
    <text evidence="1">The sequence shown here is derived from an EMBL/GenBank/DDBJ whole genome shotgun (WGS) entry which is preliminary data.</text>
</comment>
<proteinExistence type="predicted"/>
<name>A0A0F9AJP0_9ZZZZ</name>
<dbReference type="AlphaFoldDB" id="A0A0F9AJP0"/>
<dbReference type="EMBL" id="LAZR01042323">
    <property type="protein sequence ID" value="KKL09799.1"/>
    <property type="molecule type" value="Genomic_DNA"/>
</dbReference>
<organism evidence="1">
    <name type="scientific">marine sediment metagenome</name>
    <dbReference type="NCBI Taxonomy" id="412755"/>
    <lineage>
        <taxon>unclassified sequences</taxon>
        <taxon>metagenomes</taxon>
        <taxon>ecological metagenomes</taxon>
    </lineage>
</organism>
<sequence length="25" mass="2802">YSEMIIIATTIDAQPLTVDAAWYSE</sequence>